<dbReference type="Proteomes" id="UP001189429">
    <property type="component" value="Unassembled WGS sequence"/>
</dbReference>
<feature type="non-terminal residue" evidence="1">
    <location>
        <position position="447"/>
    </location>
</feature>
<organism evidence="1 2">
    <name type="scientific">Prorocentrum cordatum</name>
    <dbReference type="NCBI Taxonomy" id="2364126"/>
    <lineage>
        <taxon>Eukaryota</taxon>
        <taxon>Sar</taxon>
        <taxon>Alveolata</taxon>
        <taxon>Dinophyceae</taxon>
        <taxon>Prorocentrales</taxon>
        <taxon>Prorocentraceae</taxon>
        <taxon>Prorocentrum</taxon>
    </lineage>
</organism>
<protein>
    <submittedName>
        <fullName evidence="1">Uncharacterized protein</fullName>
    </submittedName>
</protein>
<gene>
    <name evidence="1" type="ORF">PCOR1329_LOCUS24731</name>
</gene>
<keyword evidence="2" id="KW-1185">Reference proteome</keyword>
<proteinExistence type="predicted"/>
<reference evidence="1" key="1">
    <citation type="submission" date="2023-10" db="EMBL/GenBank/DDBJ databases">
        <authorList>
            <person name="Chen Y."/>
            <person name="Shah S."/>
            <person name="Dougan E. K."/>
            <person name="Thang M."/>
            <person name="Chan C."/>
        </authorList>
    </citation>
    <scope>NUCLEOTIDE SEQUENCE [LARGE SCALE GENOMIC DNA]</scope>
</reference>
<accession>A0ABN9S0F1</accession>
<name>A0ABN9S0F1_9DINO</name>
<evidence type="ECO:0000313" key="1">
    <source>
        <dbReference type="EMBL" id="CAK0824284.1"/>
    </source>
</evidence>
<comment type="caution">
    <text evidence="1">The sequence shown here is derived from an EMBL/GenBank/DDBJ whole genome shotgun (WGS) entry which is preliminary data.</text>
</comment>
<dbReference type="EMBL" id="CAUYUJ010008557">
    <property type="protein sequence ID" value="CAK0824284.1"/>
    <property type="molecule type" value="Genomic_DNA"/>
</dbReference>
<evidence type="ECO:0000313" key="2">
    <source>
        <dbReference type="Proteomes" id="UP001189429"/>
    </source>
</evidence>
<sequence length="447" mass="49544">MASSSTGQNVDLQRIPTWDGKAETLDEYQAEVELLALSTREEDRKLLGPRPVQALPKNTTHRKLALRLSRVENETDSIVGEKGPDNLIKAFQRSLGKQASSDVVDKVFSHYYDRKTAGPRARRLGQTIGLHAEHEEDAYQEMEKSARAICPDLEDLDLIPDELRGIIGLVNANLDPSERARAAAGLHDWNIESVIEKLKYAWADKEDDVEEEPSYFEEEADEVDEADIHYEGQEVDKEDLEALEAYAEDAEVHAQDAHWTFTETKRLLAEAAKNRSGYFPVIGIGQIPEKQFKDQKTINTAKAQRRPPKGKGKGIKCLICQGPHRAVDCPKRGNTGNDGNNMQMAAQGFVDAEDDVENNYGNEGNAPEDGQAGWVHEEMVGYAIIDTGASKSMIGIDLAAAIQHPVALVEDDNKLRFDLVEAKSPMLLGLDYLEKAGADLIKERSAL</sequence>